<proteinExistence type="inferred from homology"/>
<comment type="caution">
    <text evidence="8">The sequence shown here is derived from an EMBL/GenBank/DDBJ whole genome shotgun (WGS) entry which is preliminary data.</text>
</comment>
<evidence type="ECO:0000313" key="8">
    <source>
        <dbReference type="EMBL" id="KMZ71255.1"/>
    </source>
</evidence>
<dbReference type="Pfam" id="PF03208">
    <property type="entry name" value="PRA1"/>
    <property type="match status" value="1"/>
</dbReference>
<dbReference type="PANTHER" id="PTHR19317:SF2">
    <property type="entry name" value="PRA1 FAMILY PROTEIN F2"/>
    <property type="match status" value="1"/>
</dbReference>
<reference evidence="9" key="1">
    <citation type="journal article" date="2016" name="Nature">
        <title>The genome of the seagrass Zostera marina reveals angiosperm adaptation to the sea.</title>
        <authorList>
            <person name="Olsen J.L."/>
            <person name="Rouze P."/>
            <person name="Verhelst B."/>
            <person name="Lin Y.-C."/>
            <person name="Bayer T."/>
            <person name="Collen J."/>
            <person name="Dattolo E."/>
            <person name="De Paoli E."/>
            <person name="Dittami S."/>
            <person name="Maumus F."/>
            <person name="Michel G."/>
            <person name="Kersting A."/>
            <person name="Lauritano C."/>
            <person name="Lohaus R."/>
            <person name="Toepel M."/>
            <person name="Tonon T."/>
            <person name="Vanneste K."/>
            <person name="Amirebrahimi M."/>
            <person name="Brakel J."/>
            <person name="Bostroem C."/>
            <person name="Chovatia M."/>
            <person name="Grimwood J."/>
            <person name="Jenkins J.W."/>
            <person name="Jueterbock A."/>
            <person name="Mraz A."/>
            <person name="Stam W.T."/>
            <person name="Tice H."/>
            <person name="Bornberg-Bauer E."/>
            <person name="Green P.J."/>
            <person name="Pearson G.A."/>
            <person name="Procaccini G."/>
            <person name="Duarte C.M."/>
            <person name="Schmutz J."/>
            <person name="Reusch T.B.H."/>
            <person name="Van de Peer Y."/>
        </authorList>
    </citation>
    <scope>NUCLEOTIDE SEQUENCE [LARGE SCALE GENOMIC DNA]</scope>
    <source>
        <strain evidence="9">cv. Finnish</strain>
    </source>
</reference>
<evidence type="ECO:0000256" key="2">
    <source>
        <dbReference type="ARBA" id="ARBA00004141"/>
    </source>
</evidence>
<keyword evidence="7" id="KW-0813">Transport</keyword>
<keyword evidence="6 7" id="KW-0472">Membrane</keyword>
<evidence type="ECO:0000313" key="9">
    <source>
        <dbReference type="Proteomes" id="UP000036987"/>
    </source>
</evidence>
<evidence type="ECO:0000256" key="3">
    <source>
        <dbReference type="ARBA" id="ARBA00006483"/>
    </source>
</evidence>
<dbReference type="Proteomes" id="UP000036987">
    <property type="component" value="Unassembled WGS sequence"/>
</dbReference>
<keyword evidence="4 7" id="KW-0812">Transmembrane</keyword>
<comment type="function">
    <text evidence="1 7">May be involved in both secretory and endocytic intracellular trafficking in the endosomal/prevacuolar compartments.</text>
</comment>
<accession>A0A0K9PSQ2</accession>
<dbReference type="EMBL" id="LFYR01000682">
    <property type="protein sequence ID" value="KMZ71255.1"/>
    <property type="molecule type" value="Genomic_DNA"/>
</dbReference>
<evidence type="ECO:0000256" key="7">
    <source>
        <dbReference type="RuleBase" id="RU363107"/>
    </source>
</evidence>
<dbReference type="OMA" id="LIWHPFS"/>
<protein>
    <recommendedName>
        <fullName evidence="7">PRA1 family protein</fullName>
    </recommendedName>
</protein>
<keyword evidence="9" id="KW-1185">Reference proteome</keyword>
<feature type="transmembrane region" description="Helical" evidence="7">
    <location>
        <begin position="71"/>
        <end position="100"/>
    </location>
</feature>
<comment type="subcellular location">
    <subcellularLocation>
        <location evidence="2 7">Membrane</location>
        <topology evidence="2 7">Multi-pass membrane protein</topology>
    </subcellularLocation>
</comment>
<dbReference type="STRING" id="29655.A0A0K9PSQ2"/>
<dbReference type="AlphaFoldDB" id="A0A0K9PSQ2"/>
<dbReference type="GO" id="GO:0005794">
    <property type="term" value="C:Golgi apparatus"/>
    <property type="evidence" value="ECO:0000318"/>
    <property type="project" value="GO_Central"/>
</dbReference>
<evidence type="ECO:0000256" key="5">
    <source>
        <dbReference type="ARBA" id="ARBA00022989"/>
    </source>
</evidence>
<organism evidence="8 9">
    <name type="scientific">Zostera marina</name>
    <name type="common">Eelgrass</name>
    <dbReference type="NCBI Taxonomy" id="29655"/>
    <lineage>
        <taxon>Eukaryota</taxon>
        <taxon>Viridiplantae</taxon>
        <taxon>Streptophyta</taxon>
        <taxon>Embryophyta</taxon>
        <taxon>Tracheophyta</taxon>
        <taxon>Spermatophyta</taxon>
        <taxon>Magnoliopsida</taxon>
        <taxon>Liliopsida</taxon>
        <taxon>Zosteraceae</taxon>
        <taxon>Zostera</taxon>
    </lineage>
</organism>
<dbReference type="GO" id="GO:0005783">
    <property type="term" value="C:endoplasmic reticulum"/>
    <property type="evidence" value="ECO:0000318"/>
    <property type="project" value="GO_Central"/>
</dbReference>
<name>A0A0K9PSQ2_ZOSMR</name>
<comment type="similarity">
    <text evidence="3 7">Belongs to the PRA1 family.</text>
</comment>
<evidence type="ECO:0000256" key="6">
    <source>
        <dbReference type="ARBA" id="ARBA00023136"/>
    </source>
</evidence>
<dbReference type="InterPro" id="IPR004895">
    <property type="entry name" value="Prenylated_rab_accept_PRA1"/>
</dbReference>
<gene>
    <name evidence="8" type="ORF">ZOSMA_184G00060</name>
</gene>
<feature type="transmembrane region" description="Helical" evidence="7">
    <location>
        <begin position="120"/>
        <end position="139"/>
    </location>
</feature>
<feature type="transmembrane region" description="Helical" evidence="7">
    <location>
        <begin position="146"/>
        <end position="163"/>
    </location>
</feature>
<dbReference type="PANTHER" id="PTHR19317">
    <property type="entry name" value="PRENYLATED RAB ACCEPTOR 1-RELATED"/>
    <property type="match status" value="1"/>
</dbReference>
<sequence>MLAHTIPTSYHPGFESDIGVDLTEIIGKEAFSSRRPWKEVIHGNAFNLPCSSISDLYLRIQTNILYFKMNYVIIALFIMFFGLICFPFSLFTFSVMLVLWHFLYLVRADADDIVVFGKVVSNRMVLVGLSTFTVVVLILTGTIWDILWSSVVVVAVVLLHAVFRKTDDHCSDEVGPNSTSLPTFG</sequence>
<evidence type="ECO:0000256" key="1">
    <source>
        <dbReference type="ARBA" id="ARBA00002501"/>
    </source>
</evidence>
<keyword evidence="5 7" id="KW-1133">Transmembrane helix</keyword>
<dbReference type="OrthoDB" id="63113at2759"/>
<dbReference type="GO" id="GO:0016192">
    <property type="term" value="P:vesicle-mediated transport"/>
    <property type="evidence" value="ECO:0000318"/>
    <property type="project" value="GO_Central"/>
</dbReference>
<dbReference type="GO" id="GO:0016020">
    <property type="term" value="C:membrane"/>
    <property type="evidence" value="ECO:0007669"/>
    <property type="project" value="UniProtKB-SubCell"/>
</dbReference>
<evidence type="ECO:0000256" key="4">
    <source>
        <dbReference type="ARBA" id="ARBA00022692"/>
    </source>
</evidence>